<comment type="caution">
    <text evidence="4">The sequence shown here is derived from an EMBL/GenBank/DDBJ whole genome shotgun (WGS) entry which is preliminary data.</text>
</comment>
<dbReference type="GO" id="GO:0033699">
    <property type="term" value="F:DNA 5'-adenosine monophosphate hydrolase activity"/>
    <property type="evidence" value="ECO:0007669"/>
    <property type="project" value="TreeGrafter"/>
</dbReference>
<dbReference type="GO" id="GO:0030983">
    <property type="term" value="F:mismatched DNA binding"/>
    <property type="evidence" value="ECO:0007669"/>
    <property type="project" value="TreeGrafter"/>
</dbReference>
<dbReference type="Gene3D" id="2.60.120.650">
    <property type="entry name" value="Cupin"/>
    <property type="match status" value="1"/>
</dbReference>
<comment type="similarity">
    <text evidence="1">Belongs to the JARID1 histone demethylase family.</text>
</comment>
<feature type="region of interest" description="Disordered" evidence="2">
    <location>
        <begin position="94"/>
        <end position="116"/>
    </location>
</feature>
<dbReference type="Pfam" id="PF11969">
    <property type="entry name" value="DcpS_C"/>
    <property type="match status" value="1"/>
</dbReference>
<dbReference type="EMBL" id="BNJQ01000001">
    <property type="protein sequence ID" value="GHP01388.1"/>
    <property type="molecule type" value="Genomic_DNA"/>
</dbReference>
<evidence type="ECO:0000313" key="4">
    <source>
        <dbReference type="EMBL" id="GHP01388.1"/>
    </source>
</evidence>
<dbReference type="GO" id="GO:0000012">
    <property type="term" value="P:single strand break repair"/>
    <property type="evidence" value="ECO:0007669"/>
    <property type="project" value="TreeGrafter"/>
</dbReference>
<dbReference type="Gene3D" id="3.40.50.300">
    <property type="entry name" value="P-loop containing nucleotide triphosphate hydrolases"/>
    <property type="match status" value="1"/>
</dbReference>
<evidence type="ECO:0000256" key="1">
    <source>
        <dbReference type="ARBA" id="ARBA00006801"/>
    </source>
</evidence>
<feature type="compositionally biased region" description="Basic and acidic residues" evidence="2">
    <location>
        <begin position="220"/>
        <end position="232"/>
    </location>
</feature>
<dbReference type="AlphaFoldDB" id="A0A830H448"/>
<dbReference type="Proteomes" id="UP000660262">
    <property type="component" value="Unassembled WGS sequence"/>
</dbReference>
<dbReference type="Pfam" id="PF13671">
    <property type="entry name" value="AAA_33"/>
    <property type="match status" value="1"/>
</dbReference>
<evidence type="ECO:0000259" key="3">
    <source>
        <dbReference type="PROSITE" id="PS51184"/>
    </source>
</evidence>
<dbReference type="PANTHER" id="PTHR12486">
    <property type="entry name" value="APRATAXIN-RELATED"/>
    <property type="match status" value="1"/>
</dbReference>
<dbReference type="Gene3D" id="3.30.428.10">
    <property type="entry name" value="HIT-like"/>
    <property type="match status" value="1"/>
</dbReference>
<dbReference type="InterPro" id="IPR003347">
    <property type="entry name" value="JmjC_dom"/>
</dbReference>
<dbReference type="Pfam" id="PF13621">
    <property type="entry name" value="Cupin_8"/>
    <property type="match status" value="1"/>
</dbReference>
<dbReference type="InterPro" id="IPR041667">
    <property type="entry name" value="Cupin_8"/>
</dbReference>
<gene>
    <name evidence="4" type="ORF">PPROV_000014400</name>
</gene>
<evidence type="ECO:0000313" key="5">
    <source>
        <dbReference type="Proteomes" id="UP000660262"/>
    </source>
</evidence>
<dbReference type="GO" id="GO:0005634">
    <property type="term" value="C:nucleus"/>
    <property type="evidence" value="ECO:0007669"/>
    <property type="project" value="TreeGrafter"/>
</dbReference>
<dbReference type="OrthoDB" id="3512845at2759"/>
<protein>
    <recommendedName>
        <fullName evidence="3">JmjC domain-containing protein</fullName>
    </recommendedName>
</protein>
<proteinExistence type="inferred from homology"/>
<sequence>MAHIDPPACTRVVLVLVGVPGSGKSHFCSRICAQSDESEQPCERICQDVLKTKQAVMSALTSTLTCGSRNMILVDRTHVDPAARADVVQTVRRWRRDDGGGEDEQPPTKKSKKAGDEVRIVAVHLDMPRAVCEKRVVDRTEHEGHLQGGRAVGVVRAMYKKLYGDAAPTQPAAAAATAASAKPKDAFAALKLGAKQKWAATERSEGDTQAPAQALAVVRQRSEPRTPPETRDTWPAWSYALRRLALPAHEDPDRKATVLEVAENYVIATDAYPKSDIHLLGIVTDHQIDGPWRVRKSHTALLRSMKASLETHATRLAQEKGIPSYSIRYGFHRVPSMCQLHLHAISDDMSRVKNAKHYLSFTSSFFCEFDDAMHELDREGALDWRTSTWEPLLSLRPIPCHICTPGGGGGGGGSPLGPSSLGSLGNSLGKIKQSTSCWRHYLGVALASTNSLSRILEDKCAKDDHRAVREDVVRACERGSHIHRMTYDEWVRDGRPVGDVPVVVSLDDGEQEKAWSLETLVRDHSDMRGLARLSSPQNADEYVFTEVPTNGVDVLNDVTMAEACARVALENDTYLQAVIEKDPSLAAKASCDVFDRLKQTLRCETSQRIRIWVSRQGSVTPTHFDASGVSVLHQRRGSKLVLLWSPTPDVMAKARIFPNRHPRRRRAAAQLHEMPPPLVAQLNPGDALIWPARWLHHVTSVGPGACVSITGRFSVPRWRAPATLDEVLKSGLVRQFDEHKHPLRSDPKDWQSKWRKVALSAAAVGRQVLGKCLVALYIRGSVPRGTASDGISDVDVVCLVQGMKHEIVAEANELLRDLARDFSFASKIEMKFWDVESLTHEQLSVLQSRSVQLWPETAGEFSLQASEPPKDLRQRFAQLDKDMASVSSVLESEPRAIRERAAKWMLRRLLRAAAREASATIEDGGTRDLASCALYIRHLASSDERLLAAALVASVRGPRAAWGDAWRSDWRDAVYMLQSVTAKAASLRARTKEIGDLSAL</sequence>
<reference evidence="4" key="1">
    <citation type="submission" date="2020-10" db="EMBL/GenBank/DDBJ databases">
        <title>Unveiling of a novel bifunctional photoreceptor, Dualchrome1, isolated from a cosmopolitan green alga.</title>
        <authorList>
            <person name="Suzuki S."/>
            <person name="Kawachi M."/>
        </authorList>
    </citation>
    <scope>NUCLEOTIDE SEQUENCE</scope>
    <source>
        <strain evidence="4">NIES 2893</strain>
    </source>
</reference>
<dbReference type="SUPFAM" id="SSF51197">
    <property type="entry name" value="Clavaminate synthase-like"/>
    <property type="match status" value="1"/>
</dbReference>
<keyword evidence="5" id="KW-1185">Reference proteome</keyword>
<dbReference type="GO" id="GO:1990165">
    <property type="term" value="F:single-strand break-containing DNA binding"/>
    <property type="evidence" value="ECO:0007669"/>
    <property type="project" value="TreeGrafter"/>
</dbReference>
<dbReference type="SUPFAM" id="SSF54197">
    <property type="entry name" value="HIT-like"/>
    <property type="match status" value="1"/>
</dbReference>
<accession>A0A830H448</accession>
<dbReference type="InterPro" id="IPR027417">
    <property type="entry name" value="P-loop_NTPase"/>
</dbReference>
<feature type="domain" description="JmjC" evidence="3">
    <location>
        <begin position="571"/>
        <end position="730"/>
    </location>
</feature>
<dbReference type="SUPFAM" id="SSF52540">
    <property type="entry name" value="P-loop containing nucleoside triphosphate hydrolases"/>
    <property type="match status" value="1"/>
</dbReference>
<dbReference type="PROSITE" id="PS51184">
    <property type="entry name" value="JMJC"/>
    <property type="match status" value="1"/>
</dbReference>
<feature type="region of interest" description="Disordered" evidence="2">
    <location>
        <begin position="201"/>
        <end position="233"/>
    </location>
</feature>
<evidence type="ECO:0000256" key="2">
    <source>
        <dbReference type="SAM" id="MobiDB-lite"/>
    </source>
</evidence>
<dbReference type="PANTHER" id="PTHR12486:SF4">
    <property type="entry name" value="APRATAXIN"/>
    <property type="match status" value="1"/>
</dbReference>
<organism evidence="4 5">
    <name type="scientific">Pycnococcus provasolii</name>
    <dbReference type="NCBI Taxonomy" id="41880"/>
    <lineage>
        <taxon>Eukaryota</taxon>
        <taxon>Viridiplantae</taxon>
        <taxon>Chlorophyta</taxon>
        <taxon>Pseudoscourfieldiophyceae</taxon>
        <taxon>Pseudoscourfieldiales</taxon>
        <taxon>Pycnococcaceae</taxon>
        <taxon>Pycnococcus</taxon>
    </lineage>
</organism>
<dbReference type="GO" id="GO:0003697">
    <property type="term" value="F:single-stranded DNA binding"/>
    <property type="evidence" value="ECO:0007669"/>
    <property type="project" value="TreeGrafter"/>
</dbReference>
<name>A0A830H448_9CHLO</name>
<dbReference type="GO" id="GO:0003725">
    <property type="term" value="F:double-stranded RNA binding"/>
    <property type="evidence" value="ECO:0007669"/>
    <property type="project" value="TreeGrafter"/>
</dbReference>
<dbReference type="InterPro" id="IPR036265">
    <property type="entry name" value="HIT-like_sf"/>
</dbReference>